<feature type="transmembrane region" description="Helical" evidence="1">
    <location>
        <begin position="203"/>
        <end position="222"/>
    </location>
</feature>
<proteinExistence type="predicted"/>
<feature type="transmembrane region" description="Helical" evidence="1">
    <location>
        <begin position="53"/>
        <end position="74"/>
    </location>
</feature>
<protein>
    <submittedName>
        <fullName evidence="3">Acyltransferase</fullName>
    </submittedName>
</protein>
<dbReference type="RefSeq" id="WP_229433053.1">
    <property type="nucleotide sequence ID" value="NZ_JAJHPV010000014.1"/>
</dbReference>
<evidence type="ECO:0000313" key="4">
    <source>
        <dbReference type="Proteomes" id="UP001198701"/>
    </source>
</evidence>
<feature type="transmembrane region" description="Helical" evidence="1">
    <location>
        <begin position="312"/>
        <end position="331"/>
    </location>
</feature>
<dbReference type="PANTHER" id="PTHR23028">
    <property type="entry name" value="ACETYLTRANSFERASE"/>
    <property type="match status" value="1"/>
</dbReference>
<reference evidence="3 4" key="1">
    <citation type="submission" date="2021-11" db="EMBL/GenBank/DDBJ databases">
        <authorList>
            <person name="Huq M.A."/>
        </authorList>
    </citation>
    <scope>NUCLEOTIDE SEQUENCE [LARGE SCALE GENOMIC DNA]</scope>
    <source>
        <strain evidence="3 4">MAHUQ-52</strain>
    </source>
</reference>
<dbReference type="EMBL" id="JAJHPV010000014">
    <property type="protein sequence ID" value="MCC6072156.1"/>
    <property type="molecule type" value="Genomic_DNA"/>
</dbReference>
<evidence type="ECO:0000313" key="3">
    <source>
        <dbReference type="EMBL" id="MCC6072156.1"/>
    </source>
</evidence>
<dbReference type="GO" id="GO:0016746">
    <property type="term" value="F:acyltransferase activity"/>
    <property type="evidence" value="ECO:0007669"/>
    <property type="project" value="UniProtKB-KW"/>
</dbReference>
<dbReference type="Pfam" id="PF01757">
    <property type="entry name" value="Acyl_transf_3"/>
    <property type="match status" value="1"/>
</dbReference>
<dbReference type="Proteomes" id="UP001198701">
    <property type="component" value="Unassembled WGS sequence"/>
</dbReference>
<evidence type="ECO:0000259" key="2">
    <source>
        <dbReference type="Pfam" id="PF01757"/>
    </source>
</evidence>
<organism evidence="3 4">
    <name type="scientific">Massilia agrisoli</name>
    <dbReference type="NCBI Taxonomy" id="2892444"/>
    <lineage>
        <taxon>Bacteria</taxon>
        <taxon>Pseudomonadati</taxon>
        <taxon>Pseudomonadota</taxon>
        <taxon>Betaproteobacteria</taxon>
        <taxon>Burkholderiales</taxon>
        <taxon>Oxalobacteraceae</taxon>
        <taxon>Telluria group</taxon>
        <taxon>Massilia</taxon>
    </lineage>
</organism>
<feature type="domain" description="Acyltransferase 3" evidence="2">
    <location>
        <begin position="27"/>
        <end position="321"/>
    </location>
</feature>
<keyword evidence="4" id="KW-1185">Reference proteome</keyword>
<keyword evidence="3" id="KW-0808">Transferase</keyword>
<keyword evidence="1" id="KW-0812">Transmembrane</keyword>
<comment type="caution">
    <text evidence="3">The sequence shown here is derived from an EMBL/GenBank/DDBJ whole genome shotgun (WGS) entry which is preliminary data.</text>
</comment>
<feature type="transmembrane region" description="Helical" evidence="1">
    <location>
        <begin position="95"/>
        <end position="113"/>
    </location>
</feature>
<dbReference type="PANTHER" id="PTHR23028:SF53">
    <property type="entry name" value="ACYL_TRANSF_3 DOMAIN-CONTAINING PROTEIN"/>
    <property type="match status" value="1"/>
</dbReference>
<sequence length="361" mass="39654">MPFDISSRTIAQTLGNVMTTIKTENVPYLDGWRGLAIASLLVGHFFPIPGMNLGAFGVNLFFVLSGLLMTRILFIKKVDFPTFYRRRISRIVPSVLVFITAMLIWFGLTGKAINWTQVFAALSFTNNYVQAAPDLHGIPLGHIWSLSVEEHSYVALSLLALLSRKRIVDAGYAVGVSALVMAGCAFAYWGMFSEARLASALRMHSEVAALGVFASAFLTILWRSAKPPAHFLMVPSFVMLSIAASWWSVPAAIKVVVGCSALALAINLLDQSPRWIHAMLEIEPLRKLGTWSFSLYLWQQPFYLMAHRGDMHPLVAIGCALATGIAAYYLIENPARLYLNRVWTGNRAGADTGTQAAPLVS</sequence>
<name>A0ABS8IUP1_9BURK</name>
<feature type="transmembrane region" description="Helical" evidence="1">
    <location>
        <begin position="229"/>
        <end position="246"/>
    </location>
</feature>
<accession>A0ABS8IUP1</accession>
<gene>
    <name evidence="3" type="ORF">LMJ30_14480</name>
</gene>
<keyword evidence="1" id="KW-1133">Transmembrane helix</keyword>
<dbReference type="InterPro" id="IPR050879">
    <property type="entry name" value="Acyltransferase_3"/>
</dbReference>
<keyword evidence="3" id="KW-0012">Acyltransferase</keyword>
<feature type="transmembrane region" description="Helical" evidence="1">
    <location>
        <begin position="143"/>
        <end position="163"/>
    </location>
</feature>
<evidence type="ECO:0000256" key="1">
    <source>
        <dbReference type="SAM" id="Phobius"/>
    </source>
</evidence>
<feature type="transmembrane region" description="Helical" evidence="1">
    <location>
        <begin position="170"/>
        <end position="191"/>
    </location>
</feature>
<keyword evidence="1" id="KW-0472">Membrane</keyword>
<dbReference type="InterPro" id="IPR002656">
    <property type="entry name" value="Acyl_transf_3_dom"/>
</dbReference>